<proteinExistence type="predicted"/>
<accession>A0AAV9BFU1</accession>
<reference evidence="4" key="2">
    <citation type="submission" date="2023-06" db="EMBL/GenBank/DDBJ databases">
        <authorList>
            <person name="Ma L."/>
            <person name="Liu K.-W."/>
            <person name="Li Z."/>
            <person name="Hsiao Y.-Y."/>
            <person name="Qi Y."/>
            <person name="Fu T."/>
            <person name="Tang G."/>
            <person name="Zhang D."/>
            <person name="Sun W.-H."/>
            <person name="Liu D.-K."/>
            <person name="Li Y."/>
            <person name="Chen G.-Z."/>
            <person name="Liu X.-D."/>
            <person name="Liao X.-Y."/>
            <person name="Jiang Y.-T."/>
            <person name="Yu X."/>
            <person name="Hao Y."/>
            <person name="Huang J."/>
            <person name="Zhao X.-W."/>
            <person name="Ke S."/>
            <person name="Chen Y.-Y."/>
            <person name="Wu W.-L."/>
            <person name="Hsu J.-L."/>
            <person name="Lin Y.-F."/>
            <person name="Huang M.-D."/>
            <person name="Li C.-Y."/>
            <person name="Huang L."/>
            <person name="Wang Z.-W."/>
            <person name="Zhao X."/>
            <person name="Zhong W.-Y."/>
            <person name="Peng D.-H."/>
            <person name="Ahmad S."/>
            <person name="Lan S."/>
            <person name="Zhang J.-S."/>
            <person name="Tsai W.-C."/>
            <person name="Van De Peer Y."/>
            <person name="Liu Z.-J."/>
        </authorList>
    </citation>
    <scope>NUCLEOTIDE SEQUENCE</scope>
    <source>
        <strain evidence="4">SCP</strain>
        <tissue evidence="4">Leaves</tissue>
    </source>
</reference>
<feature type="repeat" description="PPR" evidence="2">
    <location>
        <begin position="5"/>
        <end position="39"/>
    </location>
</feature>
<reference evidence="4" key="1">
    <citation type="journal article" date="2023" name="Nat. Commun.">
        <title>Diploid and tetraploid genomes of Acorus and the evolution of monocots.</title>
        <authorList>
            <person name="Ma L."/>
            <person name="Liu K.W."/>
            <person name="Li Z."/>
            <person name="Hsiao Y.Y."/>
            <person name="Qi Y."/>
            <person name="Fu T."/>
            <person name="Tang G.D."/>
            <person name="Zhang D."/>
            <person name="Sun W.H."/>
            <person name="Liu D.K."/>
            <person name="Li Y."/>
            <person name="Chen G.Z."/>
            <person name="Liu X.D."/>
            <person name="Liao X.Y."/>
            <person name="Jiang Y.T."/>
            <person name="Yu X."/>
            <person name="Hao Y."/>
            <person name="Huang J."/>
            <person name="Zhao X.W."/>
            <person name="Ke S."/>
            <person name="Chen Y.Y."/>
            <person name="Wu W.L."/>
            <person name="Hsu J.L."/>
            <person name="Lin Y.F."/>
            <person name="Huang M.D."/>
            <person name="Li C.Y."/>
            <person name="Huang L."/>
            <person name="Wang Z.W."/>
            <person name="Zhao X."/>
            <person name="Zhong W.Y."/>
            <person name="Peng D.H."/>
            <person name="Ahmad S."/>
            <person name="Lan S."/>
            <person name="Zhang J.S."/>
            <person name="Tsai W.C."/>
            <person name="Van de Peer Y."/>
            <person name="Liu Z.J."/>
        </authorList>
    </citation>
    <scope>NUCLEOTIDE SEQUENCE</scope>
    <source>
        <strain evidence="4">SCP</strain>
    </source>
</reference>
<dbReference type="InterPro" id="IPR002885">
    <property type="entry name" value="PPR_rpt"/>
</dbReference>
<dbReference type="Proteomes" id="UP001179952">
    <property type="component" value="Unassembled WGS sequence"/>
</dbReference>
<protein>
    <submittedName>
        <fullName evidence="4">Pentatricopeptide repeat-containing protein</fullName>
    </submittedName>
</protein>
<gene>
    <name evidence="4" type="ORF">QJS04_geneDACA011835</name>
</gene>
<evidence type="ECO:0000313" key="5">
    <source>
        <dbReference type="Proteomes" id="UP001179952"/>
    </source>
</evidence>
<evidence type="ECO:0000256" key="2">
    <source>
        <dbReference type="PROSITE-ProRule" id="PRU00708"/>
    </source>
</evidence>
<feature type="domain" description="DYW" evidence="3">
    <location>
        <begin position="352"/>
        <end position="444"/>
    </location>
</feature>
<dbReference type="Pfam" id="PF20431">
    <property type="entry name" value="E_motif"/>
    <property type="match status" value="1"/>
</dbReference>
<dbReference type="EMBL" id="JAUJYN010000003">
    <property type="protein sequence ID" value="KAK1275222.1"/>
    <property type="molecule type" value="Genomic_DNA"/>
</dbReference>
<dbReference type="InterPro" id="IPR032867">
    <property type="entry name" value="DYW_dom"/>
</dbReference>
<keyword evidence="1" id="KW-0677">Repeat</keyword>
<dbReference type="Pfam" id="PF14432">
    <property type="entry name" value="DYW_deaminase"/>
    <property type="match status" value="1"/>
</dbReference>
<sequence>MPCRNTGSWNTVVVSYARNGDVVRARRVFDEMPQRDSISWSTMIGVYSQYGMGEEALRLFIEMGRDGAGIVRSIFNCVLSTCADMVALECGRQVHGRLVKAGFEMGCFVGNTLMVMYSKCGSIDEAYKAFEGIMDKDVITWNTMITGYARHGFGKEALDVFASLLKTEIKPDDITLVGVLSACSHTGLVNKGISYFYSMHQDYGMTAKPAHYTCMIDLLGRAGRLKDAEDLLRNSPYEPDATMWGALLGASRIHGNTKLGEAAAERIFEMEPKNSGMYVLLSNLYASEGRWADVGKMRVTMRERDLWKVPGYSWIELQNAVHIFSVGDSVHPDRERIYAYIEELDLRMKAAGYVSATKMVLHDVEEEEKEHLLKYHSEKLAVAFGLLNVPPGKPIRVIKNLRVCKDCHSAIKYISALEGRLIILRDSNRFHHFKDGSCSCGDYW</sequence>
<evidence type="ECO:0000256" key="1">
    <source>
        <dbReference type="ARBA" id="ARBA00022737"/>
    </source>
</evidence>
<dbReference type="GO" id="GO:0003723">
    <property type="term" value="F:RNA binding"/>
    <property type="evidence" value="ECO:0007669"/>
    <property type="project" value="InterPro"/>
</dbReference>
<dbReference type="Pfam" id="PF01535">
    <property type="entry name" value="PPR"/>
    <property type="match status" value="3"/>
</dbReference>
<name>A0AAV9BFU1_ACOGR</name>
<dbReference type="Pfam" id="PF13041">
    <property type="entry name" value="PPR_2"/>
    <property type="match status" value="1"/>
</dbReference>
<dbReference type="NCBIfam" id="TIGR00756">
    <property type="entry name" value="PPR"/>
    <property type="match status" value="4"/>
</dbReference>
<dbReference type="PANTHER" id="PTHR47926">
    <property type="entry name" value="PENTATRICOPEPTIDE REPEAT-CONTAINING PROTEIN"/>
    <property type="match status" value="1"/>
</dbReference>
<evidence type="ECO:0000259" key="3">
    <source>
        <dbReference type="Pfam" id="PF14432"/>
    </source>
</evidence>
<comment type="caution">
    <text evidence="4">The sequence shown here is derived from an EMBL/GenBank/DDBJ whole genome shotgun (WGS) entry which is preliminary data.</text>
</comment>
<evidence type="ECO:0000313" key="4">
    <source>
        <dbReference type="EMBL" id="KAK1275222.1"/>
    </source>
</evidence>
<dbReference type="InterPro" id="IPR046848">
    <property type="entry name" value="E_motif"/>
</dbReference>
<dbReference type="InterPro" id="IPR011990">
    <property type="entry name" value="TPR-like_helical_dom_sf"/>
</dbReference>
<keyword evidence="5" id="KW-1185">Reference proteome</keyword>
<dbReference type="GO" id="GO:0009451">
    <property type="term" value="P:RNA modification"/>
    <property type="evidence" value="ECO:0007669"/>
    <property type="project" value="InterPro"/>
</dbReference>
<organism evidence="4 5">
    <name type="scientific">Acorus gramineus</name>
    <name type="common">Dwarf sweet flag</name>
    <dbReference type="NCBI Taxonomy" id="55184"/>
    <lineage>
        <taxon>Eukaryota</taxon>
        <taxon>Viridiplantae</taxon>
        <taxon>Streptophyta</taxon>
        <taxon>Embryophyta</taxon>
        <taxon>Tracheophyta</taxon>
        <taxon>Spermatophyta</taxon>
        <taxon>Magnoliopsida</taxon>
        <taxon>Liliopsida</taxon>
        <taxon>Acoraceae</taxon>
        <taxon>Acorus</taxon>
    </lineage>
</organism>
<dbReference type="GO" id="GO:0008270">
    <property type="term" value="F:zinc ion binding"/>
    <property type="evidence" value="ECO:0007669"/>
    <property type="project" value="InterPro"/>
</dbReference>
<dbReference type="PANTHER" id="PTHR47926:SF433">
    <property type="entry name" value="PENTATRICOPEPTIDE REPEAT-CONTAINING PROTEIN"/>
    <property type="match status" value="1"/>
</dbReference>
<dbReference type="AlphaFoldDB" id="A0AAV9BFU1"/>
<dbReference type="InterPro" id="IPR046960">
    <property type="entry name" value="PPR_At4g14850-like_plant"/>
</dbReference>
<dbReference type="PROSITE" id="PS51375">
    <property type="entry name" value="PPR"/>
    <property type="match status" value="2"/>
</dbReference>
<dbReference type="FunFam" id="1.25.40.10:FF:000779">
    <property type="entry name" value="Pentatricopeptide repeat-containing protein"/>
    <property type="match status" value="1"/>
</dbReference>
<dbReference type="Gene3D" id="1.25.40.10">
    <property type="entry name" value="Tetratricopeptide repeat domain"/>
    <property type="match status" value="3"/>
</dbReference>
<dbReference type="FunFam" id="1.25.40.10:FF:000031">
    <property type="entry name" value="Pentatricopeptide repeat-containing protein mitochondrial"/>
    <property type="match status" value="1"/>
</dbReference>
<feature type="repeat" description="PPR" evidence="2">
    <location>
        <begin position="137"/>
        <end position="171"/>
    </location>
</feature>